<accession>A0A6B8RJ53</accession>
<proteinExistence type="predicted"/>
<reference evidence="2" key="1">
    <citation type="submission" date="2018-11" db="EMBL/GenBank/DDBJ databases">
        <title>Complete genome sequence of Paenibacillus sp. ML311-T8.</title>
        <authorList>
            <person name="Nam Y.-D."/>
            <person name="Kang J."/>
            <person name="Chung W.-H."/>
            <person name="Park Y.S."/>
        </authorList>
    </citation>
    <scope>NUCLEOTIDE SEQUENCE [LARGE SCALE GENOMIC DNA]</scope>
    <source>
        <strain evidence="2">ML311-T8</strain>
    </source>
</reference>
<gene>
    <name evidence="1" type="ORF">EHS13_13880</name>
</gene>
<protein>
    <submittedName>
        <fullName evidence="1">Uncharacterized protein</fullName>
    </submittedName>
</protein>
<name>A0A6B8RJ53_9BACL</name>
<dbReference type="KEGG" id="ppsc:EHS13_13880"/>
<evidence type="ECO:0000313" key="2">
    <source>
        <dbReference type="Proteomes" id="UP000426246"/>
    </source>
</evidence>
<keyword evidence="2" id="KW-1185">Reference proteome</keyword>
<dbReference type="EMBL" id="CP034235">
    <property type="protein sequence ID" value="QGQ95887.1"/>
    <property type="molecule type" value="Genomic_DNA"/>
</dbReference>
<dbReference type="RefSeq" id="WP_155700921.1">
    <property type="nucleotide sequence ID" value="NZ_CP034235.1"/>
</dbReference>
<sequence length="92" mass="11392">MKIYEHPVFFPKKEIFDYHIFQDEWVWIVQNVINEFEGRYFEMNFLEKIEILDDEVESKLFKFQIEFHNNLNEIKKALNLLPPSIQWNLNLI</sequence>
<dbReference type="Proteomes" id="UP000426246">
    <property type="component" value="Chromosome"/>
</dbReference>
<evidence type="ECO:0000313" key="1">
    <source>
        <dbReference type="EMBL" id="QGQ95887.1"/>
    </source>
</evidence>
<organism evidence="1 2">
    <name type="scientific">Paenibacillus psychroresistens</name>
    <dbReference type="NCBI Taxonomy" id="1778678"/>
    <lineage>
        <taxon>Bacteria</taxon>
        <taxon>Bacillati</taxon>
        <taxon>Bacillota</taxon>
        <taxon>Bacilli</taxon>
        <taxon>Bacillales</taxon>
        <taxon>Paenibacillaceae</taxon>
        <taxon>Paenibacillus</taxon>
    </lineage>
</organism>
<dbReference type="AlphaFoldDB" id="A0A6B8RJ53"/>